<keyword evidence="2" id="KW-1185">Reference proteome</keyword>
<proteinExistence type="predicted"/>
<evidence type="ECO:0000313" key="1">
    <source>
        <dbReference type="EMBL" id="MEQ2313250.1"/>
    </source>
</evidence>
<evidence type="ECO:0000313" key="2">
    <source>
        <dbReference type="Proteomes" id="UP001469553"/>
    </source>
</evidence>
<dbReference type="EMBL" id="JAHRIP010084325">
    <property type="protein sequence ID" value="MEQ2313250.1"/>
    <property type="molecule type" value="Genomic_DNA"/>
</dbReference>
<dbReference type="Proteomes" id="UP001469553">
    <property type="component" value="Unassembled WGS sequence"/>
</dbReference>
<name>A0ABV1A638_9TELE</name>
<gene>
    <name evidence="1" type="ORF">AMECASPLE_039789</name>
</gene>
<accession>A0ABV1A638</accession>
<comment type="caution">
    <text evidence="1">The sequence shown here is derived from an EMBL/GenBank/DDBJ whole genome shotgun (WGS) entry which is preliminary data.</text>
</comment>
<organism evidence="1 2">
    <name type="scientific">Ameca splendens</name>
    <dbReference type="NCBI Taxonomy" id="208324"/>
    <lineage>
        <taxon>Eukaryota</taxon>
        <taxon>Metazoa</taxon>
        <taxon>Chordata</taxon>
        <taxon>Craniata</taxon>
        <taxon>Vertebrata</taxon>
        <taxon>Euteleostomi</taxon>
        <taxon>Actinopterygii</taxon>
        <taxon>Neopterygii</taxon>
        <taxon>Teleostei</taxon>
        <taxon>Neoteleostei</taxon>
        <taxon>Acanthomorphata</taxon>
        <taxon>Ovalentaria</taxon>
        <taxon>Atherinomorphae</taxon>
        <taxon>Cyprinodontiformes</taxon>
        <taxon>Goodeidae</taxon>
        <taxon>Ameca</taxon>
    </lineage>
</organism>
<reference evidence="1 2" key="1">
    <citation type="submission" date="2021-06" db="EMBL/GenBank/DDBJ databases">
        <authorList>
            <person name="Palmer J.M."/>
        </authorList>
    </citation>
    <scope>NUCLEOTIDE SEQUENCE [LARGE SCALE GENOMIC DNA]</scope>
    <source>
        <strain evidence="1 2">AS_MEX2019</strain>
        <tissue evidence="1">Muscle</tissue>
    </source>
</reference>
<sequence length="117" mass="12352">MLETESSGPCSPHLLSMLPPVAAAVSSVVPLVAAFPEPGGAHRQKAEGSYRLWLACGTPEAADRYREAKRAVARAVAEAKTQAVEGVLRGSPQSCRHTFPGGNRGWGLRLGLFHHPG</sequence>
<protein>
    <submittedName>
        <fullName evidence="1">Uncharacterized protein</fullName>
    </submittedName>
</protein>